<gene>
    <name evidence="2" type="ORF">PAXINDRAFT_173107</name>
</gene>
<dbReference type="PANTHER" id="PTHR42714">
    <property type="entry name" value="TRNA MODIFICATION GTPASE GTPBP3"/>
    <property type="match status" value="1"/>
</dbReference>
<dbReference type="GO" id="GO:0005829">
    <property type="term" value="C:cytosol"/>
    <property type="evidence" value="ECO:0007669"/>
    <property type="project" value="TreeGrafter"/>
</dbReference>
<dbReference type="Proteomes" id="UP000053647">
    <property type="component" value="Unassembled WGS sequence"/>
</dbReference>
<dbReference type="EMBL" id="KN819712">
    <property type="protein sequence ID" value="KIJ08053.1"/>
    <property type="molecule type" value="Genomic_DNA"/>
</dbReference>
<dbReference type="InterPro" id="IPR006073">
    <property type="entry name" value="GTP-bd"/>
</dbReference>
<dbReference type="Gene3D" id="3.40.50.300">
    <property type="entry name" value="P-loop containing nucleotide triphosphate hydrolases"/>
    <property type="match status" value="1"/>
</dbReference>
<reference evidence="2 3" key="1">
    <citation type="submission" date="2014-06" db="EMBL/GenBank/DDBJ databases">
        <authorList>
            <consortium name="DOE Joint Genome Institute"/>
            <person name="Kuo A."/>
            <person name="Kohler A."/>
            <person name="Nagy L.G."/>
            <person name="Floudas D."/>
            <person name="Copeland A."/>
            <person name="Barry K.W."/>
            <person name="Cichocki N."/>
            <person name="Veneault-Fourrey C."/>
            <person name="LaButti K."/>
            <person name="Lindquist E.A."/>
            <person name="Lipzen A."/>
            <person name="Lundell T."/>
            <person name="Morin E."/>
            <person name="Murat C."/>
            <person name="Sun H."/>
            <person name="Tunlid A."/>
            <person name="Henrissat B."/>
            <person name="Grigoriev I.V."/>
            <person name="Hibbett D.S."/>
            <person name="Martin F."/>
            <person name="Nordberg H.P."/>
            <person name="Cantor M.N."/>
            <person name="Hua S.X."/>
        </authorList>
    </citation>
    <scope>NUCLEOTIDE SEQUENCE [LARGE SCALE GENOMIC DNA]</scope>
    <source>
        <strain evidence="2 3">ATCC 200175</strain>
    </source>
</reference>
<organism evidence="2 3">
    <name type="scientific">Paxillus involutus ATCC 200175</name>
    <dbReference type="NCBI Taxonomy" id="664439"/>
    <lineage>
        <taxon>Eukaryota</taxon>
        <taxon>Fungi</taxon>
        <taxon>Dikarya</taxon>
        <taxon>Basidiomycota</taxon>
        <taxon>Agaricomycotina</taxon>
        <taxon>Agaricomycetes</taxon>
        <taxon>Agaricomycetidae</taxon>
        <taxon>Boletales</taxon>
        <taxon>Paxilineae</taxon>
        <taxon>Paxillaceae</taxon>
        <taxon>Paxillus</taxon>
    </lineage>
</organism>
<keyword evidence="3" id="KW-1185">Reference proteome</keyword>
<dbReference type="InterPro" id="IPR027417">
    <property type="entry name" value="P-loop_NTPase"/>
</dbReference>
<name>A0A0C9TAC4_PAXIN</name>
<protein>
    <recommendedName>
        <fullName evidence="1">G domain-containing protein</fullName>
    </recommendedName>
</protein>
<dbReference type="CDD" id="cd00882">
    <property type="entry name" value="Ras_like_GTPase"/>
    <property type="match status" value="1"/>
</dbReference>
<evidence type="ECO:0000259" key="1">
    <source>
        <dbReference type="Pfam" id="PF01926"/>
    </source>
</evidence>
<accession>A0A0C9TAC4</accession>
<evidence type="ECO:0000313" key="3">
    <source>
        <dbReference type="Proteomes" id="UP000053647"/>
    </source>
</evidence>
<proteinExistence type="predicted"/>
<reference evidence="3" key="2">
    <citation type="submission" date="2015-01" db="EMBL/GenBank/DDBJ databases">
        <title>Evolutionary Origins and Diversification of the Mycorrhizal Mutualists.</title>
        <authorList>
            <consortium name="DOE Joint Genome Institute"/>
            <consortium name="Mycorrhizal Genomics Consortium"/>
            <person name="Kohler A."/>
            <person name="Kuo A."/>
            <person name="Nagy L.G."/>
            <person name="Floudas D."/>
            <person name="Copeland A."/>
            <person name="Barry K.W."/>
            <person name="Cichocki N."/>
            <person name="Veneault-Fourrey C."/>
            <person name="LaButti K."/>
            <person name="Lindquist E.A."/>
            <person name="Lipzen A."/>
            <person name="Lundell T."/>
            <person name="Morin E."/>
            <person name="Murat C."/>
            <person name="Riley R."/>
            <person name="Ohm R."/>
            <person name="Sun H."/>
            <person name="Tunlid A."/>
            <person name="Henrissat B."/>
            <person name="Grigoriev I.V."/>
            <person name="Hibbett D.S."/>
            <person name="Martin F."/>
        </authorList>
    </citation>
    <scope>NUCLEOTIDE SEQUENCE [LARGE SCALE GENOMIC DNA]</scope>
    <source>
        <strain evidence="3">ATCC 200175</strain>
    </source>
</reference>
<dbReference type="GO" id="GO:0030488">
    <property type="term" value="P:tRNA methylation"/>
    <property type="evidence" value="ECO:0007669"/>
    <property type="project" value="TreeGrafter"/>
</dbReference>
<dbReference type="HOGENOM" id="CLU_050405_1_1_1"/>
<dbReference type="InterPro" id="IPR025662">
    <property type="entry name" value="Sigma_54_int_dom_ATP-bd_1"/>
</dbReference>
<dbReference type="OrthoDB" id="8954335at2759"/>
<dbReference type="PROSITE" id="PS00675">
    <property type="entry name" value="SIGMA54_INTERACT_1"/>
    <property type="match status" value="1"/>
</dbReference>
<dbReference type="Pfam" id="PF01926">
    <property type="entry name" value="MMR_HSR1"/>
    <property type="match status" value="1"/>
</dbReference>
<dbReference type="SUPFAM" id="SSF52540">
    <property type="entry name" value="P-loop containing nucleoside triphosphate hydrolases"/>
    <property type="match status" value="1"/>
</dbReference>
<dbReference type="AlphaFoldDB" id="A0A0C9TAC4"/>
<sequence>MPSEGVSVPVRNVLVFGETGVGKSSLINLVIGSNSAKTSPDADPCTNRTLPYDVNIRGEKFKIWDTAGLDEGKPSGAKRTAAAEKTLKRSLRNLLKNNDLSLLIYCVRGSRATRALVRHYQTICSETCNSTVPMVIVVTALENSSGDMESWWQRNGEDLSKHGMNFADHACITTVGDSSCDTGIARQRRAQSQEIVRDLIFRNRLDREGSESGHVLPAEGRGTVRIWIRLRLMFQVTTRG</sequence>
<dbReference type="GO" id="GO:0005525">
    <property type="term" value="F:GTP binding"/>
    <property type="evidence" value="ECO:0007669"/>
    <property type="project" value="InterPro"/>
</dbReference>
<evidence type="ECO:0000313" key="2">
    <source>
        <dbReference type="EMBL" id="KIJ08053.1"/>
    </source>
</evidence>
<feature type="domain" description="G" evidence="1">
    <location>
        <begin position="13"/>
        <end position="139"/>
    </location>
</feature>
<dbReference type="PANTHER" id="PTHR42714:SF2">
    <property type="entry name" value="TRNA MODIFICATION GTPASE GTPBP3, MITOCHONDRIAL"/>
    <property type="match status" value="1"/>
</dbReference>
<dbReference type="GO" id="GO:0002098">
    <property type="term" value="P:tRNA wobble uridine modification"/>
    <property type="evidence" value="ECO:0007669"/>
    <property type="project" value="TreeGrafter"/>
</dbReference>